<keyword evidence="3" id="KW-1185">Reference proteome</keyword>
<accession>A0AAD2FRM6</accession>
<evidence type="ECO:0000256" key="1">
    <source>
        <dbReference type="SAM" id="Phobius"/>
    </source>
</evidence>
<gene>
    <name evidence="2" type="ORF">CYCCA115_LOCUS12691</name>
</gene>
<reference evidence="2" key="1">
    <citation type="submission" date="2023-08" db="EMBL/GenBank/DDBJ databases">
        <authorList>
            <person name="Audoor S."/>
            <person name="Bilcke G."/>
        </authorList>
    </citation>
    <scope>NUCLEOTIDE SEQUENCE</scope>
</reference>
<dbReference type="AlphaFoldDB" id="A0AAD2FRM6"/>
<sequence length="131" mass="15595">MTNYITTFINQESLKSISFPKLPRMSAITQQQPVQETIITGLVCAVAIVLLRYMVLDTYRAYQRLCRQWNRRQPPVSILRRPEGSCKKNRSWFGVFTRKPNRVRFAKIFRRTFVPNKQELQSRRECWGLIQ</sequence>
<evidence type="ECO:0000313" key="3">
    <source>
        <dbReference type="Proteomes" id="UP001295423"/>
    </source>
</evidence>
<organism evidence="2 3">
    <name type="scientific">Cylindrotheca closterium</name>
    <dbReference type="NCBI Taxonomy" id="2856"/>
    <lineage>
        <taxon>Eukaryota</taxon>
        <taxon>Sar</taxon>
        <taxon>Stramenopiles</taxon>
        <taxon>Ochrophyta</taxon>
        <taxon>Bacillariophyta</taxon>
        <taxon>Bacillariophyceae</taxon>
        <taxon>Bacillariophycidae</taxon>
        <taxon>Bacillariales</taxon>
        <taxon>Bacillariaceae</taxon>
        <taxon>Cylindrotheca</taxon>
    </lineage>
</organism>
<comment type="caution">
    <text evidence="2">The sequence shown here is derived from an EMBL/GenBank/DDBJ whole genome shotgun (WGS) entry which is preliminary data.</text>
</comment>
<feature type="transmembrane region" description="Helical" evidence="1">
    <location>
        <begin position="38"/>
        <end position="55"/>
    </location>
</feature>
<dbReference type="Proteomes" id="UP001295423">
    <property type="component" value="Unassembled WGS sequence"/>
</dbReference>
<dbReference type="EMBL" id="CAKOGP040001770">
    <property type="protein sequence ID" value="CAJ1950656.1"/>
    <property type="molecule type" value="Genomic_DNA"/>
</dbReference>
<protein>
    <submittedName>
        <fullName evidence="2">Uncharacterized protein</fullName>
    </submittedName>
</protein>
<proteinExistence type="predicted"/>
<keyword evidence="1" id="KW-0812">Transmembrane</keyword>
<keyword evidence="1" id="KW-1133">Transmembrane helix</keyword>
<evidence type="ECO:0000313" key="2">
    <source>
        <dbReference type="EMBL" id="CAJ1950656.1"/>
    </source>
</evidence>
<keyword evidence="1" id="KW-0472">Membrane</keyword>
<name>A0AAD2FRM6_9STRA</name>